<keyword evidence="5" id="KW-0598">Phosphotransferase system</keyword>
<dbReference type="InterPro" id="IPR011055">
    <property type="entry name" value="Dup_hybrid_motif"/>
</dbReference>
<evidence type="ECO:0000313" key="9">
    <source>
        <dbReference type="Proteomes" id="UP000572212"/>
    </source>
</evidence>
<dbReference type="GO" id="GO:0005737">
    <property type="term" value="C:cytoplasm"/>
    <property type="evidence" value="ECO:0007669"/>
    <property type="project" value="UniProtKB-SubCell"/>
</dbReference>
<dbReference type="InterPro" id="IPR050890">
    <property type="entry name" value="PTS_EIIA_component"/>
</dbReference>
<evidence type="ECO:0000256" key="2">
    <source>
        <dbReference type="ARBA" id="ARBA00022448"/>
    </source>
</evidence>
<keyword evidence="3" id="KW-0762">Sugar transport</keyword>
<reference evidence="8 9" key="1">
    <citation type="submission" date="2020-08" db="EMBL/GenBank/DDBJ databases">
        <title>Genomic Encyclopedia of Type Strains, Phase IV (KMG-IV): sequencing the most valuable type-strain genomes for metagenomic binning, comparative biology and taxonomic classification.</title>
        <authorList>
            <person name="Goeker M."/>
        </authorList>
    </citation>
    <scope>NUCLEOTIDE SEQUENCE [LARGE SCALE GENOMIC DNA]</scope>
    <source>
        <strain evidence="8 9">DSM 11805</strain>
    </source>
</reference>
<dbReference type="Proteomes" id="UP000572212">
    <property type="component" value="Unassembled WGS sequence"/>
</dbReference>
<dbReference type="RefSeq" id="WP_184245152.1">
    <property type="nucleotide sequence ID" value="NZ_BAAACU010000002.1"/>
</dbReference>
<evidence type="ECO:0000256" key="3">
    <source>
        <dbReference type="ARBA" id="ARBA00022597"/>
    </source>
</evidence>
<dbReference type="PANTHER" id="PTHR45008">
    <property type="entry name" value="PTS SYSTEM GLUCOSE-SPECIFIC EIIA COMPONENT"/>
    <property type="match status" value="1"/>
</dbReference>
<dbReference type="FunFam" id="2.70.70.10:FF:000001">
    <property type="entry name" value="PTS system glucose-specific IIA component"/>
    <property type="match status" value="1"/>
</dbReference>
<accession>A0A841RKP3</accession>
<gene>
    <name evidence="8" type="ORF">GGQ92_000964</name>
</gene>
<dbReference type="PROSITE" id="PS00371">
    <property type="entry name" value="PTS_EIIA_TYPE_1_HIS"/>
    <property type="match status" value="1"/>
</dbReference>
<name>A0A841RKP3_9BACI</name>
<evidence type="ECO:0000259" key="7">
    <source>
        <dbReference type="PROSITE" id="PS51093"/>
    </source>
</evidence>
<dbReference type="NCBIfam" id="TIGR00830">
    <property type="entry name" value="PTBA"/>
    <property type="match status" value="1"/>
</dbReference>
<dbReference type="GO" id="GO:0016301">
    <property type="term" value="F:kinase activity"/>
    <property type="evidence" value="ECO:0007669"/>
    <property type="project" value="UniProtKB-KW"/>
</dbReference>
<dbReference type="GO" id="GO:0009401">
    <property type="term" value="P:phosphoenolpyruvate-dependent sugar phosphotransferase system"/>
    <property type="evidence" value="ECO:0007669"/>
    <property type="project" value="UniProtKB-KW"/>
</dbReference>
<dbReference type="PROSITE" id="PS51093">
    <property type="entry name" value="PTS_EIIA_TYPE_1"/>
    <property type="match status" value="1"/>
</dbReference>
<organism evidence="8 9">
    <name type="scientific">Gracilibacillus halotolerans</name>
    <dbReference type="NCBI Taxonomy" id="74386"/>
    <lineage>
        <taxon>Bacteria</taxon>
        <taxon>Bacillati</taxon>
        <taxon>Bacillota</taxon>
        <taxon>Bacilli</taxon>
        <taxon>Bacillales</taxon>
        <taxon>Bacillaceae</taxon>
        <taxon>Gracilibacillus</taxon>
    </lineage>
</organism>
<evidence type="ECO:0000256" key="6">
    <source>
        <dbReference type="ARBA" id="ARBA00022777"/>
    </source>
</evidence>
<keyword evidence="2" id="KW-0813">Transport</keyword>
<proteinExistence type="predicted"/>
<keyword evidence="6" id="KW-0418">Kinase</keyword>
<protein>
    <submittedName>
        <fullName evidence="8">Glucose-specific phosphotransferase system IIA component</fullName>
    </submittedName>
</protein>
<dbReference type="SUPFAM" id="SSF51261">
    <property type="entry name" value="Duplicated hybrid motif"/>
    <property type="match status" value="1"/>
</dbReference>
<keyword evidence="9" id="KW-1185">Reference proteome</keyword>
<feature type="domain" description="PTS EIIA type-1" evidence="7">
    <location>
        <begin position="31"/>
        <end position="135"/>
    </location>
</feature>
<dbReference type="PANTHER" id="PTHR45008:SF1">
    <property type="entry name" value="PTS SYSTEM GLUCOSE-SPECIFIC EIIA COMPONENT"/>
    <property type="match status" value="1"/>
</dbReference>
<sequence length="163" mass="17849">MLKKLFKKTPETIDYVAPLTGKATPLENVPDEVFSQKMMGDGLAIEPTDNQIVSPIDGEVVDVFKTKHAISFRAENGAELLIHMGLDTVQLDGKGFSISVENGQKVKKGDPLGTFDIDEVSKADYKTITPLILLNGEQFQLSEVIGEQDVRAGTDVLFKIVKK</sequence>
<evidence type="ECO:0000256" key="5">
    <source>
        <dbReference type="ARBA" id="ARBA00022683"/>
    </source>
</evidence>
<evidence type="ECO:0000256" key="1">
    <source>
        <dbReference type="ARBA" id="ARBA00004496"/>
    </source>
</evidence>
<dbReference type="AlphaFoldDB" id="A0A841RKP3"/>
<evidence type="ECO:0000313" key="8">
    <source>
        <dbReference type="EMBL" id="MBB6512183.1"/>
    </source>
</evidence>
<dbReference type="Gene3D" id="2.70.70.10">
    <property type="entry name" value="Glucose Permease (Domain IIA)"/>
    <property type="match status" value="1"/>
</dbReference>
<dbReference type="EMBL" id="JACHON010000002">
    <property type="protein sequence ID" value="MBB6512183.1"/>
    <property type="molecule type" value="Genomic_DNA"/>
</dbReference>
<comment type="caution">
    <text evidence="8">The sequence shown here is derived from an EMBL/GenBank/DDBJ whole genome shotgun (WGS) entry which is preliminary data.</text>
</comment>
<comment type="subcellular location">
    <subcellularLocation>
        <location evidence="1">Cytoplasm</location>
    </subcellularLocation>
</comment>
<evidence type="ECO:0000256" key="4">
    <source>
        <dbReference type="ARBA" id="ARBA00022679"/>
    </source>
</evidence>
<dbReference type="InterPro" id="IPR001127">
    <property type="entry name" value="PTS_EIIA_1_perm"/>
</dbReference>
<keyword evidence="4 8" id="KW-0808">Transferase</keyword>
<dbReference type="Pfam" id="PF00358">
    <property type="entry name" value="PTS_EIIA_1"/>
    <property type="match status" value="1"/>
</dbReference>